<dbReference type="NCBIfam" id="TIGR01167">
    <property type="entry name" value="LPXTG_anchor"/>
    <property type="match status" value="1"/>
</dbReference>
<accession>A0ABW1QEF2</accession>
<dbReference type="Gene3D" id="2.60.40.740">
    <property type="match status" value="1"/>
</dbReference>
<keyword evidence="1" id="KW-0812">Transmembrane</keyword>
<feature type="domain" description="SpaA-like prealbumin fold" evidence="3">
    <location>
        <begin position="80"/>
        <end position="168"/>
    </location>
</feature>
<evidence type="ECO:0000313" key="5">
    <source>
        <dbReference type="Proteomes" id="UP001596244"/>
    </source>
</evidence>
<protein>
    <submittedName>
        <fullName evidence="4">SpaH/EbpB family LPXTG-anchored major pilin</fullName>
    </submittedName>
</protein>
<sequence>MASVSFKRTAAFVAAFGIALAPATAGLAIATAQTNPAPAYNSIDWTQNGQASLTVVKKLLGAGENPGDPATGETIGTTPGTLLEGVTFQLQQVTNVDLSTNEGWAAASKIANGAADAVTPVLDEGITQTTGANGEAVFSGLQFGLYLVTETVVPEGVVPSAPFYVFVPMTSLASDGTPTTAWNYNPVVYPKNTSSTATKEVVDADDNVGDSITYTIKSDIPAVATNATTITKYIVQDDLDEEQLTTTPGQITVGLSDGTVFAQGTDYTVTVNAATQQVEIVFTAAGLQKLTDAKTANSAVQVVTTIEADVKEIGGTDGIVKNQAIVITNNGSGGGDTTTTTNEVETKWGKVTINKKNEAGETLAGAEFQLYRCEPGADGGSVLIGGPLTVGTGVTEPNTFVTNAQGTFTIDGLHVTNLENHDDAINKFYCLVETKAPAGYAKLVEPIRFQLHPGAPGVTDVTGANIVYTADVLNVDDDDFLPETGGMGVGLIIAAGAGIIGAGAYAARRNSAKS</sequence>
<organism evidence="4 5">
    <name type="scientific">Corynebacterium nasicanis</name>
    <dbReference type="NCBI Taxonomy" id="1448267"/>
    <lineage>
        <taxon>Bacteria</taxon>
        <taxon>Bacillati</taxon>
        <taxon>Actinomycetota</taxon>
        <taxon>Actinomycetes</taxon>
        <taxon>Mycobacteriales</taxon>
        <taxon>Corynebacteriaceae</taxon>
        <taxon>Corynebacterium</taxon>
    </lineage>
</organism>
<dbReference type="EMBL" id="JBHSQE010000010">
    <property type="protein sequence ID" value="MFC6147711.1"/>
    <property type="molecule type" value="Genomic_DNA"/>
</dbReference>
<dbReference type="RefSeq" id="WP_377002354.1">
    <property type="nucleotide sequence ID" value="NZ_JBHSQE010000010.1"/>
</dbReference>
<dbReference type="InterPro" id="IPR048052">
    <property type="entry name" value="FM1-like"/>
</dbReference>
<dbReference type="InterPro" id="IPR041033">
    <property type="entry name" value="SpaA_PFL_dom_1"/>
</dbReference>
<evidence type="ECO:0000256" key="1">
    <source>
        <dbReference type="SAM" id="Phobius"/>
    </source>
</evidence>
<keyword evidence="5" id="KW-1185">Reference proteome</keyword>
<feature type="transmembrane region" description="Helical" evidence="1">
    <location>
        <begin position="487"/>
        <end position="507"/>
    </location>
</feature>
<comment type="caution">
    <text evidence="4">The sequence shown here is derived from an EMBL/GenBank/DDBJ whole genome shotgun (WGS) entry which is preliminary data.</text>
</comment>
<dbReference type="Proteomes" id="UP001596244">
    <property type="component" value="Unassembled WGS sequence"/>
</dbReference>
<keyword evidence="1" id="KW-1133">Transmembrane helix</keyword>
<evidence type="ECO:0000256" key="2">
    <source>
        <dbReference type="SAM" id="SignalP"/>
    </source>
</evidence>
<dbReference type="InterPro" id="IPR026466">
    <property type="entry name" value="Fim_isopep_form_D2_dom"/>
</dbReference>
<feature type="signal peptide" evidence="2">
    <location>
        <begin position="1"/>
        <end position="25"/>
    </location>
</feature>
<keyword evidence="1" id="KW-0472">Membrane</keyword>
<dbReference type="Pfam" id="PF17802">
    <property type="entry name" value="SpaA"/>
    <property type="match status" value="2"/>
</dbReference>
<dbReference type="NCBIfam" id="NF033902">
    <property type="entry name" value="iso_D2_wall_anc"/>
    <property type="match status" value="1"/>
</dbReference>
<reference evidence="5" key="1">
    <citation type="journal article" date="2019" name="Int. J. Syst. Evol. Microbiol.">
        <title>The Global Catalogue of Microorganisms (GCM) 10K type strain sequencing project: providing services to taxonomists for standard genome sequencing and annotation.</title>
        <authorList>
            <consortium name="The Broad Institute Genomics Platform"/>
            <consortium name="The Broad Institute Genome Sequencing Center for Infectious Disease"/>
            <person name="Wu L."/>
            <person name="Ma J."/>
        </authorList>
    </citation>
    <scope>NUCLEOTIDE SEQUENCE [LARGE SCALE GENOMIC DNA]</scope>
    <source>
        <strain evidence="5">CCUG 51943</strain>
    </source>
</reference>
<keyword evidence="2" id="KW-0732">Signal</keyword>
<evidence type="ECO:0000259" key="3">
    <source>
        <dbReference type="Pfam" id="PF17802"/>
    </source>
</evidence>
<dbReference type="InterPro" id="IPR013783">
    <property type="entry name" value="Ig-like_fold"/>
</dbReference>
<gene>
    <name evidence="4" type="ORF">ACFPUZ_12965</name>
</gene>
<feature type="chain" id="PRO_5047501171" evidence="2">
    <location>
        <begin position="26"/>
        <end position="514"/>
    </location>
</feature>
<name>A0ABW1QEF2_9CORY</name>
<evidence type="ECO:0000313" key="4">
    <source>
        <dbReference type="EMBL" id="MFC6147711.1"/>
    </source>
</evidence>
<dbReference type="NCBIfam" id="TIGR04226">
    <property type="entry name" value="RrgB_K2N_iso_D2"/>
    <property type="match status" value="1"/>
</dbReference>
<dbReference type="Gene3D" id="2.60.40.10">
    <property type="entry name" value="Immunoglobulins"/>
    <property type="match status" value="2"/>
</dbReference>
<proteinExistence type="predicted"/>
<feature type="domain" description="SpaA-like prealbumin fold" evidence="3">
    <location>
        <begin position="349"/>
        <end position="452"/>
    </location>
</feature>